<evidence type="ECO:0000256" key="1">
    <source>
        <dbReference type="ARBA" id="ARBA00004651"/>
    </source>
</evidence>
<evidence type="ECO:0000256" key="3">
    <source>
        <dbReference type="ARBA" id="ARBA00012014"/>
    </source>
</evidence>
<gene>
    <name evidence="16" type="ORF">SP5_013_00010</name>
</gene>
<evidence type="ECO:0000256" key="6">
    <source>
        <dbReference type="ARBA" id="ARBA00022679"/>
    </source>
</evidence>
<reference evidence="16 17" key="1">
    <citation type="submission" date="2014-11" db="EMBL/GenBank/DDBJ databases">
        <title>Whole genome shotgun sequence of Sphingomonas parapaucimobilis NBRC 15100.</title>
        <authorList>
            <person name="Katano-Makiyama Y."/>
            <person name="Hosoyama A."/>
            <person name="Hashimoto M."/>
            <person name="Hosoyama Y."/>
            <person name="Noguchi M."/>
            <person name="Numata M."/>
            <person name="Tsuchikane K."/>
            <person name="Hirakata S."/>
            <person name="Uohara A."/>
            <person name="Shimodaira J."/>
            <person name="Ohji S."/>
            <person name="Ichikawa N."/>
            <person name="Kimura A."/>
            <person name="Yamazoe A."/>
            <person name="Fujita N."/>
        </authorList>
    </citation>
    <scope>NUCLEOTIDE SEQUENCE [LARGE SCALE GENOMIC DNA]</scope>
    <source>
        <strain evidence="16 17">NBRC 15100</strain>
    </source>
</reference>
<keyword evidence="5" id="KW-1003">Cell membrane</keyword>
<evidence type="ECO:0000256" key="12">
    <source>
        <dbReference type="ARBA" id="ARBA00031899"/>
    </source>
</evidence>
<feature type="transmembrane region" description="Helical" evidence="14">
    <location>
        <begin position="301"/>
        <end position="321"/>
    </location>
</feature>
<keyword evidence="10 14" id="KW-0472">Membrane</keyword>
<dbReference type="InterPro" id="IPR016181">
    <property type="entry name" value="Acyl_CoA_acyltransferase"/>
</dbReference>
<evidence type="ECO:0000259" key="15">
    <source>
        <dbReference type="Pfam" id="PF09924"/>
    </source>
</evidence>
<evidence type="ECO:0000313" key="17">
    <source>
        <dbReference type="Proteomes" id="UP000032305"/>
    </source>
</evidence>
<evidence type="ECO:0000256" key="14">
    <source>
        <dbReference type="SAM" id="Phobius"/>
    </source>
</evidence>
<evidence type="ECO:0000256" key="7">
    <source>
        <dbReference type="ARBA" id="ARBA00022692"/>
    </source>
</evidence>
<feature type="transmembrane region" description="Helical" evidence="14">
    <location>
        <begin position="186"/>
        <end position="206"/>
    </location>
</feature>
<keyword evidence="11" id="KW-0046">Antibiotic resistance</keyword>
<evidence type="ECO:0000256" key="4">
    <source>
        <dbReference type="ARBA" id="ARBA00021546"/>
    </source>
</evidence>
<evidence type="ECO:0000256" key="10">
    <source>
        <dbReference type="ARBA" id="ARBA00023136"/>
    </source>
</evidence>
<feature type="transmembrane region" description="Helical" evidence="14">
    <location>
        <begin position="342"/>
        <end position="367"/>
    </location>
</feature>
<feature type="transmembrane region" description="Helical" evidence="14">
    <location>
        <begin position="27"/>
        <end position="49"/>
    </location>
</feature>
<comment type="caution">
    <text evidence="16">The sequence shown here is derived from an EMBL/GenBank/DDBJ whole genome shotgun (WGS) entry which is preliminary data.</text>
</comment>
<evidence type="ECO:0000256" key="8">
    <source>
        <dbReference type="ARBA" id="ARBA00022989"/>
    </source>
</evidence>
<dbReference type="InterPro" id="IPR024320">
    <property type="entry name" value="LPG_synthase_C"/>
</dbReference>
<evidence type="ECO:0000256" key="5">
    <source>
        <dbReference type="ARBA" id="ARBA00022475"/>
    </source>
</evidence>
<dbReference type="Pfam" id="PF03706">
    <property type="entry name" value="LPG_synthase_TM"/>
    <property type="match status" value="1"/>
</dbReference>
<dbReference type="EMBL" id="BBPI01000013">
    <property type="protein sequence ID" value="GAL99808.1"/>
    <property type="molecule type" value="Genomic_DNA"/>
</dbReference>
<dbReference type="GO" id="GO:0005886">
    <property type="term" value="C:plasma membrane"/>
    <property type="evidence" value="ECO:0007669"/>
    <property type="project" value="UniProtKB-SubCell"/>
</dbReference>
<evidence type="ECO:0000313" key="16">
    <source>
        <dbReference type="EMBL" id="GAL99808.1"/>
    </source>
</evidence>
<organism evidence="16 17">
    <name type="scientific">Sphingomonas parapaucimobilis NBRC 15100</name>
    <dbReference type="NCBI Taxonomy" id="1219049"/>
    <lineage>
        <taxon>Bacteria</taxon>
        <taxon>Pseudomonadati</taxon>
        <taxon>Pseudomonadota</taxon>
        <taxon>Alphaproteobacteria</taxon>
        <taxon>Sphingomonadales</taxon>
        <taxon>Sphingomonadaceae</taxon>
        <taxon>Sphingomonas</taxon>
    </lineage>
</organism>
<protein>
    <recommendedName>
        <fullName evidence="4">Phosphatidylglycerol lysyltransferase</fullName>
        <ecNumber evidence="3">2.3.2.3</ecNumber>
    </recommendedName>
    <alternativeName>
        <fullName evidence="12">Lysylphosphatidylglycerol synthase</fullName>
    </alternativeName>
</protein>
<feature type="transmembrane region" description="Helical" evidence="14">
    <location>
        <begin position="69"/>
        <end position="91"/>
    </location>
</feature>
<dbReference type="GO" id="GO:0046677">
    <property type="term" value="P:response to antibiotic"/>
    <property type="evidence" value="ECO:0007669"/>
    <property type="project" value="UniProtKB-KW"/>
</dbReference>
<keyword evidence="7 14" id="KW-0812">Transmembrane</keyword>
<dbReference type="GO" id="GO:0006629">
    <property type="term" value="P:lipid metabolic process"/>
    <property type="evidence" value="ECO:0007669"/>
    <property type="project" value="UniProtKB-KW"/>
</dbReference>
<accession>A0A0A1W4L3</accession>
<dbReference type="OrthoDB" id="145485at2"/>
<proteinExistence type="inferred from homology"/>
<dbReference type="PANTHER" id="PTHR34697">
    <property type="entry name" value="PHOSPHATIDYLGLYCEROL LYSYLTRANSFERASE"/>
    <property type="match status" value="1"/>
</dbReference>
<comment type="catalytic activity">
    <reaction evidence="13">
        <text>L-lysyl-tRNA(Lys) + a 1,2-diacyl-sn-glycero-3-phospho-(1'-sn-glycerol) = a 1,2-diacyl-sn-glycero-3-phospho-1'-(3'-O-L-lysyl)-sn-glycerol + tRNA(Lys)</text>
        <dbReference type="Rhea" id="RHEA:10668"/>
        <dbReference type="Rhea" id="RHEA-COMP:9696"/>
        <dbReference type="Rhea" id="RHEA-COMP:9697"/>
        <dbReference type="ChEBI" id="CHEBI:64716"/>
        <dbReference type="ChEBI" id="CHEBI:75792"/>
        <dbReference type="ChEBI" id="CHEBI:78442"/>
        <dbReference type="ChEBI" id="CHEBI:78529"/>
        <dbReference type="EC" id="2.3.2.3"/>
    </reaction>
</comment>
<feature type="transmembrane region" description="Helical" evidence="14">
    <location>
        <begin position="387"/>
        <end position="405"/>
    </location>
</feature>
<dbReference type="Proteomes" id="UP000032305">
    <property type="component" value="Unassembled WGS sequence"/>
</dbReference>
<feature type="transmembrane region" description="Helical" evidence="14">
    <location>
        <begin position="417"/>
        <end position="446"/>
    </location>
</feature>
<name>A0A0A1W4L3_9SPHN</name>
<keyword evidence="17" id="KW-1185">Reference proteome</keyword>
<keyword evidence="9" id="KW-0443">Lipid metabolism</keyword>
<dbReference type="SUPFAM" id="SSF55729">
    <property type="entry name" value="Acyl-CoA N-acyltransferases (Nat)"/>
    <property type="match status" value="1"/>
</dbReference>
<evidence type="ECO:0000256" key="9">
    <source>
        <dbReference type="ARBA" id="ARBA00023098"/>
    </source>
</evidence>
<evidence type="ECO:0000256" key="11">
    <source>
        <dbReference type="ARBA" id="ARBA00023251"/>
    </source>
</evidence>
<feature type="transmembrane region" description="Helical" evidence="14">
    <location>
        <begin position="142"/>
        <end position="166"/>
    </location>
</feature>
<feature type="transmembrane region" description="Helical" evidence="14">
    <location>
        <begin position="259"/>
        <end position="281"/>
    </location>
</feature>
<dbReference type="InterPro" id="IPR022791">
    <property type="entry name" value="L-PG_synthase/AglD"/>
</dbReference>
<dbReference type="GO" id="GO:0050071">
    <property type="term" value="F:phosphatidylglycerol lysyltransferase activity"/>
    <property type="evidence" value="ECO:0007669"/>
    <property type="project" value="UniProtKB-EC"/>
</dbReference>
<dbReference type="InterPro" id="IPR051211">
    <property type="entry name" value="PG_lysyltransferase"/>
</dbReference>
<feature type="transmembrane region" description="Helical" evidence="14">
    <location>
        <begin position="466"/>
        <end position="487"/>
    </location>
</feature>
<comment type="similarity">
    <text evidence="2">Belongs to the LPG synthase family.</text>
</comment>
<feature type="transmembrane region" description="Helical" evidence="14">
    <location>
        <begin position="508"/>
        <end position="529"/>
    </location>
</feature>
<dbReference type="PANTHER" id="PTHR34697:SF2">
    <property type="entry name" value="PHOSPHATIDYLGLYCEROL LYSYLTRANSFERASE"/>
    <property type="match status" value="1"/>
</dbReference>
<evidence type="ECO:0000256" key="13">
    <source>
        <dbReference type="ARBA" id="ARBA00047540"/>
    </source>
</evidence>
<evidence type="ECO:0000256" key="2">
    <source>
        <dbReference type="ARBA" id="ARBA00008627"/>
    </source>
</evidence>
<dbReference type="NCBIfam" id="NF033480">
    <property type="entry name" value="bifunc_MprF"/>
    <property type="match status" value="1"/>
</dbReference>
<keyword evidence="6" id="KW-0808">Transferase</keyword>
<dbReference type="GO" id="GO:0055091">
    <property type="term" value="P:phospholipid homeostasis"/>
    <property type="evidence" value="ECO:0007669"/>
    <property type="project" value="TreeGrafter"/>
</dbReference>
<dbReference type="Pfam" id="PF09924">
    <property type="entry name" value="LPG_synthase_C"/>
    <property type="match status" value="1"/>
</dbReference>
<sequence>MDGSVTTHAKPASIADRVVAYAKARRGYLAAGAVLLLVALGLSALHHLTRTVRLSDVRAAFYAIDPRQIMLSVGFTIASYVALTFYDVIALRVIGRRLRWRTAATASFTSYTLSHNLGLGLLTGGSARYRVYAAAGLDGPDIARVIAIASATFWFGVFTVTGLGLLFHEGPITVETFVLGQGIVRWLGGAVVAGALGLIVLCALRPGQRIGWRAWSVPLPTPAQAVAQIGIASLDLACASSALFVLLQGASIDLLPAFLLAYALAIIVALVSHVPGGIGVFEAVVLATVPVDRTELFAALIAYRVLYYLAPLALGIALLAWDEVRRRPIRALRDLRRVLLGIAPTLLSAACFGGGAILLLSGSLPAIPQRVHHLVHILPLPFIEASHFAASLVGTGLLLLAPGLYRRLDGASLAARALLVAGAVFSLAKGIDYEEAAVCLSIALLLQMSRKAFYRRTSLVARPLSPAWLLSVAVVIVGTGWIGFFAYKHVDYQESLWWRFALSDDASRFLRAGLGVAVMLAGAGLWRLFLAAPPGEADHPAMERVLAIVEQAERTDAALALLGDKRFLFSPEGDAFVMYQVRGTSWIAMGDPVGPRAAWADLLWQLRTMADAAQGRLMLYQITPEGLEIAIEMGLQIIKYGEEALIDLSTFALEGGRMRGLRQTLNRFRTRENANFAILPAAEVPAILPELRAVSDDWLLAKGHGEKGFSLGRFDPAYLVLTDCAVVRVEGRIVAFANIWKSGDRRELSVDLMRHVEDAPGGVMDYLFVELMLWGQAEGYGRFALGLAPLSGVDGRRLGPTWAKVAALVFRHGERFYGFRGLRAYKEKFQPEWAPRYIAGPRGLGLVKALRDLNALIADGGEGA</sequence>
<dbReference type="eggNOG" id="COG2898">
    <property type="taxonomic scope" value="Bacteria"/>
</dbReference>
<keyword evidence="8 14" id="KW-1133">Transmembrane helix</keyword>
<dbReference type="EC" id="2.3.2.3" evidence="3"/>
<dbReference type="AlphaFoldDB" id="A0A0A1W4L3"/>
<feature type="domain" description="Phosphatidylglycerol lysyltransferase C-terminal" evidence="15">
    <location>
        <begin position="551"/>
        <end position="839"/>
    </location>
</feature>
<dbReference type="eggNOG" id="COG0392">
    <property type="taxonomic scope" value="Bacteria"/>
</dbReference>
<comment type="subcellular location">
    <subcellularLocation>
        <location evidence="1">Cell membrane</location>
        <topology evidence="1">Multi-pass membrane protein</topology>
    </subcellularLocation>
</comment>